<evidence type="ECO:0000313" key="3">
    <source>
        <dbReference type="EMBL" id="REE94871.1"/>
    </source>
</evidence>
<dbReference type="OrthoDB" id="3480977at2"/>
<comment type="caution">
    <text evidence="3">The sequence shown here is derived from an EMBL/GenBank/DDBJ whole genome shotgun (WGS) entry which is preliminary data.</text>
</comment>
<feature type="region of interest" description="Disordered" evidence="2">
    <location>
        <begin position="162"/>
        <end position="185"/>
    </location>
</feature>
<keyword evidence="1" id="KW-0175">Coiled coil</keyword>
<keyword evidence="4" id="KW-1185">Reference proteome</keyword>
<reference evidence="3 4" key="1">
    <citation type="submission" date="2018-08" db="EMBL/GenBank/DDBJ databases">
        <title>Sequencing the genomes of 1000 actinobacteria strains.</title>
        <authorList>
            <person name="Klenk H.-P."/>
        </authorList>
    </citation>
    <scope>NUCLEOTIDE SEQUENCE [LARGE SCALE GENOMIC DNA]</scope>
    <source>
        <strain evidence="3 4">DSM 43927</strain>
    </source>
</reference>
<sequence>MPLFLPNLARRAVGEAERLLSSVLAPVRDHGAAVARLREDVAEQRGRADRLERRLAEQAEELAAARRQIDSLVEQLNGRLLPGIDERIHETERDLTRLATRLLRAGQDAARQQSLLAAVEQRAGDLRDRVGRLEERTGIWRELQANVARLGEDLDTVRARMTRPREAAEAGELGGNGRNGHEVHP</sequence>
<evidence type="ECO:0000313" key="4">
    <source>
        <dbReference type="Proteomes" id="UP000256661"/>
    </source>
</evidence>
<evidence type="ECO:0000256" key="2">
    <source>
        <dbReference type="SAM" id="MobiDB-lite"/>
    </source>
</evidence>
<evidence type="ECO:0000256" key="1">
    <source>
        <dbReference type="SAM" id="Coils"/>
    </source>
</evidence>
<dbReference type="EMBL" id="QTTT01000001">
    <property type="protein sequence ID" value="REE94871.1"/>
    <property type="molecule type" value="Genomic_DNA"/>
</dbReference>
<feature type="coiled-coil region" evidence="1">
    <location>
        <begin position="34"/>
        <end position="75"/>
    </location>
</feature>
<protein>
    <submittedName>
        <fullName evidence="3">Uncharacterized protein</fullName>
    </submittedName>
</protein>
<gene>
    <name evidence="3" type="ORF">DFJ69_0240</name>
</gene>
<name>A0A3D9ST47_9ACTN</name>
<dbReference type="RefSeq" id="WP_116020759.1">
    <property type="nucleotide sequence ID" value="NZ_QTTT01000001.1"/>
</dbReference>
<dbReference type="Proteomes" id="UP000256661">
    <property type="component" value="Unassembled WGS sequence"/>
</dbReference>
<organism evidence="3 4">
    <name type="scientific">Thermomonospora umbrina</name>
    <dbReference type="NCBI Taxonomy" id="111806"/>
    <lineage>
        <taxon>Bacteria</taxon>
        <taxon>Bacillati</taxon>
        <taxon>Actinomycetota</taxon>
        <taxon>Actinomycetes</taxon>
        <taxon>Streptosporangiales</taxon>
        <taxon>Thermomonosporaceae</taxon>
        <taxon>Thermomonospora</taxon>
    </lineage>
</organism>
<proteinExistence type="predicted"/>
<accession>A0A3D9ST47</accession>
<dbReference type="AlphaFoldDB" id="A0A3D9ST47"/>